<evidence type="ECO:0000313" key="2">
    <source>
        <dbReference type="Proteomes" id="UP000284779"/>
    </source>
</evidence>
<comment type="caution">
    <text evidence="1">The sequence shown here is derived from an EMBL/GenBank/DDBJ whole genome shotgun (WGS) entry which is preliminary data.</text>
</comment>
<gene>
    <name evidence="1" type="ORF">DW944_10080</name>
</gene>
<dbReference type="Gene3D" id="3.40.50.720">
    <property type="entry name" value="NAD(P)-binding Rossmann-like Domain"/>
    <property type="match status" value="1"/>
</dbReference>
<keyword evidence="2" id="KW-1185">Reference proteome</keyword>
<organism evidence="1 2">
    <name type="scientific">Eubacterium ventriosum</name>
    <dbReference type="NCBI Taxonomy" id="39496"/>
    <lineage>
        <taxon>Bacteria</taxon>
        <taxon>Bacillati</taxon>
        <taxon>Bacillota</taxon>
        <taxon>Clostridia</taxon>
        <taxon>Eubacteriales</taxon>
        <taxon>Eubacteriaceae</taxon>
        <taxon>Eubacterium</taxon>
    </lineage>
</organism>
<dbReference type="RefSeq" id="WP_117971269.1">
    <property type="nucleotide sequence ID" value="NZ_CAUBDO010000036.1"/>
</dbReference>
<evidence type="ECO:0000313" key="1">
    <source>
        <dbReference type="EMBL" id="RHA17267.1"/>
    </source>
</evidence>
<evidence type="ECO:0008006" key="3">
    <source>
        <dbReference type="Google" id="ProtNLM"/>
    </source>
</evidence>
<sequence length="111" mass="12614">MSYIRSDEAGKFLTFLVDKDVKGAINGASDGTISIKEIIEYVEEKTGARAIIDNSGEDAPYNGEPEYSICTDKAKELGYQFTELKDWIYELLDYYIQVVEELDKVDNGRFH</sequence>
<protein>
    <recommendedName>
        <fullName evidence="3">NAD(P)-dependent oxidoreductase</fullName>
    </recommendedName>
</protein>
<dbReference type="InterPro" id="IPR036291">
    <property type="entry name" value="NAD(P)-bd_dom_sf"/>
</dbReference>
<dbReference type="EMBL" id="QSFD01000010">
    <property type="protein sequence ID" value="RHA17267.1"/>
    <property type="molecule type" value="Genomic_DNA"/>
</dbReference>
<dbReference type="Proteomes" id="UP000284779">
    <property type="component" value="Unassembled WGS sequence"/>
</dbReference>
<dbReference type="AlphaFoldDB" id="A0A413R5Z0"/>
<reference evidence="1 2" key="1">
    <citation type="submission" date="2018-08" db="EMBL/GenBank/DDBJ databases">
        <title>A genome reference for cultivated species of the human gut microbiota.</title>
        <authorList>
            <person name="Zou Y."/>
            <person name="Xue W."/>
            <person name="Luo G."/>
        </authorList>
    </citation>
    <scope>NUCLEOTIDE SEQUENCE [LARGE SCALE GENOMIC DNA]</scope>
    <source>
        <strain evidence="1 2">AM44-11BH</strain>
    </source>
</reference>
<dbReference type="SUPFAM" id="SSF51735">
    <property type="entry name" value="NAD(P)-binding Rossmann-fold domains"/>
    <property type="match status" value="1"/>
</dbReference>
<accession>A0A413R5Z0</accession>
<name>A0A413R5Z0_9FIRM</name>
<proteinExistence type="predicted"/>